<feature type="compositionally biased region" description="Basic and acidic residues" evidence="1">
    <location>
        <begin position="70"/>
        <end position="83"/>
    </location>
</feature>
<feature type="region of interest" description="Disordered" evidence="1">
    <location>
        <begin position="60"/>
        <end position="88"/>
    </location>
</feature>
<dbReference type="SMART" id="SM00404">
    <property type="entry name" value="PTPc_motif"/>
    <property type="match status" value="1"/>
</dbReference>
<dbReference type="PROSITE" id="PS50055">
    <property type="entry name" value="TYR_PHOSPHATASE_PTP"/>
    <property type="match status" value="1"/>
</dbReference>
<evidence type="ECO:0000313" key="7">
    <source>
        <dbReference type="Proteomes" id="UP000663880"/>
    </source>
</evidence>
<feature type="domain" description="Tyrosine-protein phosphatase" evidence="4">
    <location>
        <begin position="1244"/>
        <end position="1550"/>
    </location>
</feature>
<evidence type="ECO:0000256" key="3">
    <source>
        <dbReference type="SAM" id="SignalP"/>
    </source>
</evidence>
<feature type="signal peptide" evidence="3">
    <location>
        <begin position="1"/>
        <end position="27"/>
    </location>
</feature>
<dbReference type="PANTHER" id="PTHR19134">
    <property type="entry name" value="RECEPTOR-TYPE TYROSINE-PROTEIN PHOSPHATASE"/>
    <property type="match status" value="1"/>
</dbReference>
<dbReference type="PRINTS" id="PR00700">
    <property type="entry name" value="PRTYPHPHTASE"/>
</dbReference>
<gene>
    <name evidence="6" type="ORF">PMACD_LOCUS5129</name>
</gene>
<keyword evidence="3" id="KW-0732">Signal</keyword>
<name>A0A821QV81_9NEOP</name>
<evidence type="ECO:0000256" key="2">
    <source>
        <dbReference type="SAM" id="Phobius"/>
    </source>
</evidence>
<feature type="region of interest" description="Disordered" evidence="1">
    <location>
        <begin position="888"/>
        <end position="962"/>
    </location>
</feature>
<feature type="transmembrane region" description="Helical" evidence="2">
    <location>
        <begin position="1124"/>
        <end position="1148"/>
    </location>
</feature>
<organism evidence="6 7">
    <name type="scientific">Pieris macdunnoughi</name>
    <dbReference type="NCBI Taxonomy" id="345717"/>
    <lineage>
        <taxon>Eukaryota</taxon>
        <taxon>Metazoa</taxon>
        <taxon>Ecdysozoa</taxon>
        <taxon>Arthropoda</taxon>
        <taxon>Hexapoda</taxon>
        <taxon>Insecta</taxon>
        <taxon>Pterygota</taxon>
        <taxon>Neoptera</taxon>
        <taxon>Endopterygota</taxon>
        <taxon>Lepidoptera</taxon>
        <taxon>Glossata</taxon>
        <taxon>Ditrysia</taxon>
        <taxon>Papilionoidea</taxon>
        <taxon>Pieridae</taxon>
        <taxon>Pierinae</taxon>
        <taxon>Pieris</taxon>
    </lineage>
</organism>
<comment type="caution">
    <text evidence="6">The sequence shown here is derived from an EMBL/GenBank/DDBJ whole genome shotgun (WGS) entry which is preliminary data.</text>
</comment>
<feature type="region of interest" description="Disordered" evidence="1">
    <location>
        <begin position="586"/>
        <end position="622"/>
    </location>
</feature>
<dbReference type="InterPro" id="IPR029021">
    <property type="entry name" value="Prot-tyrosine_phosphatase-like"/>
</dbReference>
<feature type="region of interest" description="Disordered" evidence="1">
    <location>
        <begin position="721"/>
        <end position="745"/>
    </location>
</feature>
<dbReference type="OrthoDB" id="5794147at2759"/>
<dbReference type="InterPro" id="IPR000242">
    <property type="entry name" value="PTP_cat"/>
</dbReference>
<feature type="compositionally biased region" description="Low complexity" evidence="1">
    <location>
        <begin position="731"/>
        <end position="740"/>
    </location>
</feature>
<dbReference type="Proteomes" id="UP000663880">
    <property type="component" value="Unassembled WGS sequence"/>
</dbReference>
<dbReference type="InterPro" id="IPR003595">
    <property type="entry name" value="Tyr_Pase_cat"/>
</dbReference>
<feature type="compositionally biased region" description="Low complexity" evidence="1">
    <location>
        <begin position="673"/>
        <end position="683"/>
    </location>
</feature>
<feature type="region of interest" description="Disordered" evidence="1">
    <location>
        <begin position="150"/>
        <end position="170"/>
    </location>
</feature>
<dbReference type="GO" id="GO:0009653">
    <property type="term" value="P:anatomical structure morphogenesis"/>
    <property type="evidence" value="ECO:0007669"/>
    <property type="project" value="UniProtKB-ARBA"/>
</dbReference>
<sequence length="1562" mass="174526">MESPVRICLGVALVVNILLLSSTQVNSHTLPHETTPTIIEEKNSRTTRVNVTWVSRGKPKLPDVASNELQQKDVSEENSDKNSKYKARGRVRFNPLSKSTTESSLRRIRSSTEASNVIIVTPTPEVKKPMEIIDSMHNYKKTKLPISSTTKTVLSKTKDEDDEGSDSYERYTSSKYNDNNFFTFNENNFSDKEKGSSDKQNIGGYNTPSFHDFPSYFTKQTFQTDSEPYKIDKFFDFDSELTTPKNYFFDKKYHEVSSSIQKNIESKKPKATPLSNTTNVQKVVEKLSNGTPHNQSRIIMKNSKEVRVMDNDEAGTNTKALSDVHGTSIYYEMSVLSTETYNISLTNDEDDCDNDEPSETTKSTPQKEELAAIDPTQIPFVEISTPSIRQQDNEIGSTVASYFLPGSVTPSLLNTATPFAISFQNTVFPSERLIEHVLSSSEKPKGSLVTTNRNRNYSKRLNLNGKKESANNVDTQNEQVSPNLVYRQNTRRFHYTTPKIKPVWMAPRRNITRMQQTKPPATIYSEHFDINNKYFTEGPAQLSKILTTLSSDIDPVLQSDFESNSGKRVVHSHSFVDNTIPSLWKRGSTKFSGSSSSTSSTTTTTTTAEPPTTEARDGVSELEIPPTLTAWALAGMRSPPSLIRNVNRTSSTKTIDENELQKVGEIIEKRETTTSSTTSLPSTQNQDYSITKNITEIVQNKLPWKPFISQTLAFVQNEKTTEPISERVPAESNISLQSSEESSKADFKKEIEESQSAWVATAVNLDDLSTNESEETFLDTILPAEPKRSTGFESITKLPSDMTTPTDDTLDDTVANSDETNEIITASTKIPDYEITTIRFSYIPTDKETENTEVDESTTDWYYAGSLHTKPTTIEDVPITTYRPKYYTPSNDIEETTSIPDTTPQMEVSSQTIGETTKEPTSKETIATENMEMTTSESSTTVSYNPTKETIPTSTSEPTTEFETTSIVITVSTEINTKKAPPMSETPTTIVPSTDIQVTSESNENSEVFTLETTSPQTQTTTTVKETTAETTTSETITEEVEAVTEKYEKVETITEKVETTTEYLKTDHPKVKIDTTTEYRDESTMETTITSKTVNDLEDLTSYGGEMTTEASSRVLDEAGSGAAIAIAVSTIGVIALVLLIGLLLVVRRRGRRGVYAQRCTPVSLDAYSLDSVSVGHRKGNQRLRASKRSYGNPAYDDEVTSHPMNYAALANFALDIDSITAEFSEIPTVTVRPEEVPPGCEDKNRYSNVLPLPETRVPLERIGNDSTTEYINANYVTGPGNIKNYYIACQAPLSNTVLDFWRMIWEQNSRLIVMLTEYMENGVEKCFEYLPPSEISDNRRTFGEYQIILKKREQRDKYAITSIQLINLSTRTWREVTHLWYFWPAKGVPDDYDSVIDFLSEMRSYMKISQGAKEYDEEGLEVIYEDQNRSSYNNLSKLKSDDNSSGNGVNVYSPAKAEELLRRGYGNNGTLGKMKTASETEGIRPCTVVCASGAGRSAALIAADICARALASGSADLPRTVRALRTQRPHSLTNRHHYIFLYKLLSEYGNRLMGGGIDTI</sequence>
<feature type="compositionally biased region" description="Acidic residues" evidence="1">
    <location>
        <begin position="347"/>
        <end position="358"/>
    </location>
</feature>
<dbReference type="GO" id="GO:0004725">
    <property type="term" value="F:protein tyrosine phosphatase activity"/>
    <property type="evidence" value="ECO:0007669"/>
    <property type="project" value="InterPro"/>
</dbReference>
<accession>A0A821QV81</accession>
<dbReference type="PANTHER" id="PTHR19134:SF544">
    <property type="entry name" value="IP14232P"/>
    <property type="match status" value="1"/>
</dbReference>
<feature type="compositionally biased region" description="Low complexity" evidence="1">
    <location>
        <begin position="928"/>
        <end position="962"/>
    </location>
</feature>
<feature type="compositionally biased region" description="Polar residues" evidence="1">
    <location>
        <begin position="888"/>
        <end position="915"/>
    </location>
</feature>
<dbReference type="SMART" id="SM00194">
    <property type="entry name" value="PTPc"/>
    <property type="match status" value="1"/>
</dbReference>
<feature type="domain" description="Tyrosine specific protein phosphatases" evidence="5">
    <location>
        <begin position="1470"/>
        <end position="1541"/>
    </location>
</feature>
<keyword evidence="2" id="KW-0812">Transmembrane</keyword>
<feature type="compositionally biased region" description="Low complexity" evidence="1">
    <location>
        <begin position="594"/>
        <end position="613"/>
    </location>
</feature>
<evidence type="ECO:0000256" key="1">
    <source>
        <dbReference type="SAM" id="MobiDB-lite"/>
    </source>
</evidence>
<dbReference type="CDD" id="cd00047">
    <property type="entry name" value="PTPc"/>
    <property type="match status" value="1"/>
</dbReference>
<evidence type="ECO:0000313" key="6">
    <source>
        <dbReference type="EMBL" id="CAF4829105.1"/>
    </source>
</evidence>
<evidence type="ECO:0000259" key="4">
    <source>
        <dbReference type="PROSITE" id="PS50055"/>
    </source>
</evidence>
<feature type="region of interest" description="Disordered" evidence="1">
    <location>
        <begin position="345"/>
        <end position="369"/>
    </location>
</feature>
<proteinExistence type="predicted"/>
<dbReference type="GO" id="GO:0048666">
    <property type="term" value="P:neuron development"/>
    <property type="evidence" value="ECO:0007669"/>
    <property type="project" value="UniProtKB-ARBA"/>
</dbReference>
<feature type="region of interest" description="Disordered" evidence="1">
    <location>
        <begin position="666"/>
        <end position="685"/>
    </location>
</feature>
<dbReference type="InterPro" id="IPR000387">
    <property type="entry name" value="Tyr_Pase_dom"/>
</dbReference>
<dbReference type="InterPro" id="IPR050348">
    <property type="entry name" value="Protein-Tyr_Phosphatase"/>
</dbReference>
<feature type="chain" id="PRO_5032318942" evidence="3">
    <location>
        <begin position="28"/>
        <end position="1562"/>
    </location>
</feature>
<dbReference type="Pfam" id="PF00102">
    <property type="entry name" value="Y_phosphatase"/>
    <property type="match status" value="2"/>
</dbReference>
<reference evidence="6" key="1">
    <citation type="submission" date="2021-02" db="EMBL/GenBank/DDBJ databases">
        <authorList>
            <person name="Steward A R."/>
        </authorList>
    </citation>
    <scope>NUCLEOTIDE SEQUENCE</scope>
</reference>
<keyword evidence="2" id="KW-1133">Transmembrane helix</keyword>
<dbReference type="PROSITE" id="PS50056">
    <property type="entry name" value="TYR_PHOSPHATASE_2"/>
    <property type="match status" value="1"/>
</dbReference>
<dbReference type="Gene3D" id="3.90.190.10">
    <property type="entry name" value="Protein tyrosine phosphatase superfamily"/>
    <property type="match status" value="1"/>
</dbReference>
<keyword evidence="2" id="KW-0472">Membrane</keyword>
<protein>
    <submittedName>
        <fullName evidence="6">Uncharacterized protein</fullName>
    </submittedName>
</protein>
<keyword evidence="7" id="KW-1185">Reference proteome</keyword>
<dbReference type="EMBL" id="CAJOBZ010000009">
    <property type="protein sequence ID" value="CAF4829105.1"/>
    <property type="molecule type" value="Genomic_DNA"/>
</dbReference>
<evidence type="ECO:0000259" key="5">
    <source>
        <dbReference type="PROSITE" id="PS50056"/>
    </source>
</evidence>
<dbReference type="SUPFAM" id="SSF52799">
    <property type="entry name" value="(Phosphotyrosine protein) phosphatases II"/>
    <property type="match status" value="1"/>
</dbReference>